<protein>
    <submittedName>
        <fullName evidence="3">Paraneoplastic antigen-like protein 8B</fullName>
    </submittedName>
</protein>
<accession>A0A6J3GM09</accession>
<dbReference type="InterPro" id="IPR048271">
    <property type="entry name" value="PNMA_N"/>
</dbReference>
<evidence type="ECO:0000259" key="1">
    <source>
        <dbReference type="Pfam" id="PF20846"/>
    </source>
</evidence>
<reference evidence="3" key="1">
    <citation type="submission" date="2025-08" db="UniProtKB">
        <authorList>
            <consortium name="RefSeq"/>
        </authorList>
    </citation>
    <scope>IDENTIFICATION</scope>
    <source>
        <tissue evidence="3">Blood</tissue>
    </source>
</reference>
<evidence type="ECO:0000313" key="2">
    <source>
        <dbReference type="Proteomes" id="UP000504640"/>
    </source>
</evidence>
<dbReference type="PANTHER" id="PTHR23095:SF45">
    <property type="entry name" value="PARANEOPLASTIC ANTIGEN-LIKE PROTEIN 8B"/>
    <property type="match status" value="1"/>
</dbReference>
<feature type="domain" description="Paraneoplastic antigen Ma-like N-terminal" evidence="1">
    <location>
        <begin position="1"/>
        <end position="92"/>
    </location>
</feature>
<dbReference type="PANTHER" id="PTHR23095">
    <property type="entry name" value="PARANEOPLASTIC ANTIGEN"/>
    <property type="match status" value="1"/>
</dbReference>
<dbReference type="GeneID" id="116539565"/>
<dbReference type="AlphaFoldDB" id="A0A6J3GM09"/>
<dbReference type="Pfam" id="PF20846">
    <property type="entry name" value="PNMA_N"/>
    <property type="match status" value="1"/>
</dbReference>
<gene>
    <name evidence="3" type="primary">LOC116539565</name>
</gene>
<dbReference type="InterPro" id="IPR026523">
    <property type="entry name" value="PNMA"/>
</dbReference>
<evidence type="ECO:0000313" key="3">
    <source>
        <dbReference type="RefSeq" id="XP_032118452.1"/>
    </source>
</evidence>
<sequence>MAMSLLQDWCRGLDVDAHRALLVTGIPEGLEQAHVEAALQPSLLPLGTFRLRRMKALTNEKAQAALVEFVEDVNHAAIPREIPGKDGVWRVLWKDRAQDTRVLRQMRRLLLDDGPLGGAAHPSHFGGPGPGVRTVIKKSVHPPGATRIVARRGGVTEIEPEAKRGPEGRVHFPWQRRNPRKFLRRAWTSRSRRQMRGLEQR</sequence>
<keyword evidence="2" id="KW-1185">Reference proteome</keyword>
<dbReference type="RefSeq" id="XP_032118452.1">
    <property type="nucleotide sequence ID" value="XM_032262561.1"/>
</dbReference>
<proteinExistence type="predicted"/>
<organism evidence="2 3">
    <name type="scientific">Sapajus apella</name>
    <name type="common">Brown-capped capuchin</name>
    <name type="synonym">Cebus apella</name>
    <dbReference type="NCBI Taxonomy" id="9515"/>
    <lineage>
        <taxon>Eukaryota</taxon>
        <taxon>Metazoa</taxon>
        <taxon>Chordata</taxon>
        <taxon>Craniata</taxon>
        <taxon>Vertebrata</taxon>
        <taxon>Euteleostomi</taxon>
        <taxon>Mammalia</taxon>
        <taxon>Eutheria</taxon>
        <taxon>Euarchontoglires</taxon>
        <taxon>Primates</taxon>
        <taxon>Haplorrhini</taxon>
        <taxon>Platyrrhini</taxon>
        <taxon>Cebidae</taxon>
        <taxon>Cebinae</taxon>
        <taxon>Sapajus</taxon>
    </lineage>
</organism>
<dbReference type="Proteomes" id="UP000504640">
    <property type="component" value="Unplaced"/>
</dbReference>
<name>A0A6J3GM09_SAPAP</name>